<proteinExistence type="predicted"/>
<keyword evidence="2" id="KW-1185">Reference proteome</keyword>
<evidence type="ECO:0000313" key="2">
    <source>
        <dbReference type="Proteomes" id="UP000317238"/>
    </source>
</evidence>
<reference evidence="1 2" key="1">
    <citation type="submission" date="2019-02" db="EMBL/GenBank/DDBJ databases">
        <title>Deep-cultivation of Planctomycetes and their phenomic and genomic characterization uncovers novel biology.</title>
        <authorList>
            <person name="Wiegand S."/>
            <person name="Jogler M."/>
            <person name="Boedeker C."/>
            <person name="Pinto D."/>
            <person name="Vollmers J."/>
            <person name="Rivas-Marin E."/>
            <person name="Kohn T."/>
            <person name="Peeters S.H."/>
            <person name="Heuer A."/>
            <person name="Rast P."/>
            <person name="Oberbeckmann S."/>
            <person name="Bunk B."/>
            <person name="Jeske O."/>
            <person name="Meyerdierks A."/>
            <person name="Storesund J.E."/>
            <person name="Kallscheuer N."/>
            <person name="Luecker S."/>
            <person name="Lage O.M."/>
            <person name="Pohl T."/>
            <person name="Merkel B.J."/>
            <person name="Hornburger P."/>
            <person name="Mueller R.-W."/>
            <person name="Bruemmer F."/>
            <person name="Labrenz M."/>
            <person name="Spormann A.M."/>
            <person name="Op Den Camp H."/>
            <person name="Overmann J."/>
            <person name="Amann R."/>
            <person name="Jetten M.S.M."/>
            <person name="Mascher T."/>
            <person name="Medema M.H."/>
            <person name="Devos D.P."/>
            <person name="Kaster A.-K."/>
            <person name="Ovreas L."/>
            <person name="Rohde M."/>
            <person name="Galperin M.Y."/>
            <person name="Jogler C."/>
        </authorList>
    </citation>
    <scope>NUCLEOTIDE SEQUENCE [LARGE SCALE GENOMIC DNA]</scope>
    <source>
        <strain evidence="1 2">Pan14r</strain>
    </source>
</reference>
<gene>
    <name evidence="1" type="ORF">Pan14r_35780</name>
</gene>
<evidence type="ECO:0000313" key="1">
    <source>
        <dbReference type="EMBL" id="TWT71268.1"/>
    </source>
</evidence>
<accession>A0A5C5Y8N5</accession>
<dbReference type="EMBL" id="SJPL01000001">
    <property type="protein sequence ID" value="TWT71268.1"/>
    <property type="molecule type" value="Genomic_DNA"/>
</dbReference>
<name>A0A5C5Y8N5_9PLAN</name>
<dbReference type="Proteomes" id="UP000317238">
    <property type="component" value="Unassembled WGS sequence"/>
</dbReference>
<dbReference type="AlphaFoldDB" id="A0A5C5Y8N5"/>
<organism evidence="1 2">
    <name type="scientific">Crateriforma conspicua</name>
    <dbReference type="NCBI Taxonomy" id="2527996"/>
    <lineage>
        <taxon>Bacteria</taxon>
        <taxon>Pseudomonadati</taxon>
        <taxon>Planctomycetota</taxon>
        <taxon>Planctomycetia</taxon>
        <taxon>Planctomycetales</taxon>
        <taxon>Planctomycetaceae</taxon>
        <taxon>Crateriforma</taxon>
    </lineage>
</organism>
<dbReference type="RefSeq" id="WP_165701502.1">
    <property type="nucleotide sequence ID" value="NZ_CP036319.1"/>
</dbReference>
<protein>
    <submittedName>
        <fullName evidence="1">Uncharacterized protein</fullName>
    </submittedName>
</protein>
<sequence length="45" mass="5107">MNDSQRGGDAPSDHERRMRLTIHLSRRFADEKGVIRDNAVWAVAA</sequence>
<comment type="caution">
    <text evidence="1">The sequence shown here is derived from an EMBL/GenBank/DDBJ whole genome shotgun (WGS) entry which is preliminary data.</text>
</comment>